<evidence type="ECO:0000313" key="2">
    <source>
        <dbReference type="Proteomes" id="UP000198625"/>
    </source>
</evidence>
<accession>A0A1H3QCW6</accession>
<reference evidence="1 2" key="1">
    <citation type="submission" date="2016-10" db="EMBL/GenBank/DDBJ databases">
        <authorList>
            <person name="de Groot N.N."/>
        </authorList>
    </citation>
    <scope>NUCLEOTIDE SEQUENCE [LARGE SCALE GENOMIC DNA]</scope>
    <source>
        <strain evidence="1 2">DSM 21650</strain>
    </source>
</reference>
<dbReference type="AlphaFoldDB" id="A0A1H3QCW6"/>
<dbReference type="Proteomes" id="UP000198625">
    <property type="component" value="Unassembled WGS sequence"/>
</dbReference>
<dbReference type="RefSeq" id="WP_176967935.1">
    <property type="nucleotide sequence ID" value="NZ_FNQE01000019.1"/>
</dbReference>
<dbReference type="EMBL" id="FNQE01000019">
    <property type="protein sequence ID" value="SDZ10875.1"/>
    <property type="molecule type" value="Genomic_DNA"/>
</dbReference>
<keyword evidence="2" id="KW-1185">Reference proteome</keyword>
<gene>
    <name evidence="1" type="ORF">SAMN05660462_01888</name>
</gene>
<sequence>MDADPHGNSFSRKINNNVEEGTFLSLIMCSSTIEGGEIKYGKGFRTN</sequence>
<organism evidence="1 2">
    <name type="scientific">Proteiniborus ethanoligenes</name>
    <dbReference type="NCBI Taxonomy" id="415015"/>
    <lineage>
        <taxon>Bacteria</taxon>
        <taxon>Bacillati</taxon>
        <taxon>Bacillota</taxon>
        <taxon>Clostridia</taxon>
        <taxon>Eubacteriales</taxon>
        <taxon>Proteiniborus</taxon>
    </lineage>
</organism>
<protein>
    <submittedName>
        <fullName evidence="1">Uncharacterized protein</fullName>
    </submittedName>
</protein>
<proteinExistence type="predicted"/>
<evidence type="ECO:0000313" key="1">
    <source>
        <dbReference type="EMBL" id="SDZ10875.1"/>
    </source>
</evidence>
<name>A0A1H3QCW6_9FIRM</name>
<dbReference type="STRING" id="415015.SAMN05660462_01888"/>